<accession>A0A2I0VWC2</accession>
<organism evidence="2 3">
    <name type="scientific">Dendrobium catenatum</name>
    <dbReference type="NCBI Taxonomy" id="906689"/>
    <lineage>
        <taxon>Eukaryota</taxon>
        <taxon>Viridiplantae</taxon>
        <taxon>Streptophyta</taxon>
        <taxon>Embryophyta</taxon>
        <taxon>Tracheophyta</taxon>
        <taxon>Spermatophyta</taxon>
        <taxon>Magnoliopsida</taxon>
        <taxon>Liliopsida</taxon>
        <taxon>Asparagales</taxon>
        <taxon>Orchidaceae</taxon>
        <taxon>Epidendroideae</taxon>
        <taxon>Malaxideae</taxon>
        <taxon>Dendrobiinae</taxon>
        <taxon>Dendrobium</taxon>
    </lineage>
</organism>
<dbReference type="EMBL" id="KZ503168">
    <property type="protein sequence ID" value="PKU67712.1"/>
    <property type="molecule type" value="Genomic_DNA"/>
</dbReference>
<evidence type="ECO:0000313" key="3">
    <source>
        <dbReference type="Proteomes" id="UP000233837"/>
    </source>
</evidence>
<protein>
    <submittedName>
        <fullName evidence="2">Uncharacterized protein</fullName>
    </submittedName>
</protein>
<dbReference type="AlphaFoldDB" id="A0A2I0VWC2"/>
<reference evidence="2 3" key="1">
    <citation type="journal article" date="2016" name="Sci. Rep.">
        <title>The Dendrobium catenatum Lindl. genome sequence provides insights into polysaccharide synthase, floral development and adaptive evolution.</title>
        <authorList>
            <person name="Zhang G.Q."/>
            <person name="Xu Q."/>
            <person name="Bian C."/>
            <person name="Tsai W.C."/>
            <person name="Yeh C.M."/>
            <person name="Liu K.W."/>
            <person name="Yoshida K."/>
            <person name="Zhang L.S."/>
            <person name="Chang S.B."/>
            <person name="Chen F."/>
            <person name="Shi Y."/>
            <person name="Su Y.Y."/>
            <person name="Zhang Y.Q."/>
            <person name="Chen L.J."/>
            <person name="Yin Y."/>
            <person name="Lin M."/>
            <person name="Huang H."/>
            <person name="Deng H."/>
            <person name="Wang Z.W."/>
            <person name="Zhu S.L."/>
            <person name="Zhao X."/>
            <person name="Deng C."/>
            <person name="Niu S.C."/>
            <person name="Huang J."/>
            <person name="Wang M."/>
            <person name="Liu G.H."/>
            <person name="Yang H.J."/>
            <person name="Xiao X.J."/>
            <person name="Hsiao Y.Y."/>
            <person name="Wu W.L."/>
            <person name="Chen Y.Y."/>
            <person name="Mitsuda N."/>
            <person name="Ohme-Takagi M."/>
            <person name="Luo Y.B."/>
            <person name="Van de Peer Y."/>
            <person name="Liu Z.J."/>
        </authorList>
    </citation>
    <scope>NUCLEOTIDE SEQUENCE [LARGE SCALE GENOMIC DNA]</scope>
    <source>
        <tissue evidence="2">The whole plant</tissue>
    </source>
</reference>
<reference evidence="2 3" key="2">
    <citation type="journal article" date="2017" name="Nature">
        <title>The Apostasia genome and the evolution of orchids.</title>
        <authorList>
            <person name="Zhang G.Q."/>
            <person name="Liu K.W."/>
            <person name="Li Z."/>
            <person name="Lohaus R."/>
            <person name="Hsiao Y.Y."/>
            <person name="Niu S.C."/>
            <person name="Wang J.Y."/>
            <person name="Lin Y.C."/>
            <person name="Xu Q."/>
            <person name="Chen L.J."/>
            <person name="Yoshida K."/>
            <person name="Fujiwara S."/>
            <person name="Wang Z.W."/>
            <person name="Zhang Y.Q."/>
            <person name="Mitsuda N."/>
            <person name="Wang M."/>
            <person name="Liu G.H."/>
            <person name="Pecoraro L."/>
            <person name="Huang H.X."/>
            <person name="Xiao X.J."/>
            <person name="Lin M."/>
            <person name="Wu X.Y."/>
            <person name="Wu W.L."/>
            <person name="Chen Y.Y."/>
            <person name="Chang S.B."/>
            <person name="Sakamoto S."/>
            <person name="Ohme-Takagi M."/>
            <person name="Yagi M."/>
            <person name="Zeng S.J."/>
            <person name="Shen C.Y."/>
            <person name="Yeh C.M."/>
            <person name="Luo Y.B."/>
            <person name="Tsai W.C."/>
            <person name="Van de Peer Y."/>
            <person name="Liu Z.J."/>
        </authorList>
    </citation>
    <scope>NUCLEOTIDE SEQUENCE [LARGE SCALE GENOMIC DNA]</scope>
    <source>
        <tissue evidence="2">The whole plant</tissue>
    </source>
</reference>
<name>A0A2I0VWC2_9ASPA</name>
<feature type="region of interest" description="Disordered" evidence="1">
    <location>
        <begin position="1"/>
        <end position="25"/>
    </location>
</feature>
<evidence type="ECO:0000313" key="2">
    <source>
        <dbReference type="EMBL" id="PKU67712.1"/>
    </source>
</evidence>
<gene>
    <name evidence="2" type="ORF">MA16_Dca013742</name>
</gene>
<evidence type="ECO:0000256" key="1">
    <source>
        <dbReference type="SAM" id="MobiDB-lite"/>
    </source>
</evidence>
<keyword evidence="3" id="KW-1185">Reference proteome</keyword>
<proteinExistence type="predicted"/>
<sequence>MCWSSGSKQARLRTSGRQVGRGVDSESNMCNARSLVRARTSVREKLTSRCCASRFWSVN</sequence>
<dbReference type="Proteomes" id="UP000233837">
    <property type="component" value="Unassembled WGS sequence"/>
</dbReference>